<proteinExistence type="predicted"/>
<name>A0A948RWV2_UNCEI</name>
<dbReference type="AlphaFoldDB" id="A0A948RWV2"/>
<organism evidence="1 2">
    <name type="scientific">Eiseniibacteriota bacterium</name>
    <dbReference type="NCBI Taxonomy" id="2212470"/>
    <lineage>
        <taxon>Bacteria</taxon>
        <taxon>Candidatus Eiseniibacteriota</taxon>
    </lineage>
</organism>
<reference evidence="1" key="1">
    <citation type="submission" date="2021-05" db="EMBL/GenBank/DDBJ databases">
        <title>Energy efficiency and biological interactions define the core microbiome of deep oligotrophic groundwater.</title>
        <authorList>
            <person name="Mehrshad M."/>
            <person name="Lopez-Fernandez M."/>
            <person name="Bell E."/>
            <person name="Bernier-Latmani R."/>
            <person name="Bertilsson S."/>
            <person name="Dopson M."/>
        </authorList>
    </citation>
    <scope>NUCLEOTIDE SEQUENCE</scope>
    <source>
        <strain evidence="1">Modern_marine.mb.64</strain>
    </source>
</reference>
<dbReference type="Proteomes" id="UP000777784">
    <property type="component" value="Unassembled WGS sequence"/>
</dbReference>
<evidence type="ECO:0000313" key="1">
    <source>
        <dbReference type="EMBL" id="MBU2692325.1"/>
    </source>
</evidence>
<sequence>MLLIPSNTYAASKRIKSRDHAGVVKLRIGKKLTTYYKATHAKPLTVRVSGPIPIRILSRYIYPDTPLDEQMAYHMSLEIDGVEIRTVVETTGPSTLKLRDGSPVGTLQASVAQIPAGDHRITIRPVDEGAAIALRVFRGLKQTKKEKWISYAPEKYLQPIVLKGTDSEVTYYRFDDENPVEVTMIGPLSLRVLTRIDFAPQAGYTQSYVVRTLLDGEHWKSFHLQARASHTLTYPDLPEISPGRNQEISMQVADGEHKITLFLTGATASAASLRILVPEKELLRDSGGVGF</sequence>
<accession>A0A948RWV2</accession>
<comment type="caution">
    <text evidence="1">The sequence shown here is derived from an EMBL/GenBank/DDBJ whole genome shotgun (WGS) entry which is preliminary data.</text>
</comment>
<dbReference type="EMBL" id="JAHJDP010000087">
    <property type="protein sequence ID" value="MBU2692325.1"/>
    <property type="molecule type" value="Genomic_DNA"/>
</dbReference>
<evidence type="ECO:0000313" key="2">
    <source>
        <dbReference type="Proteomes" id="UP000777784"/>
    </source>
</evidence>
<gene>
    <name evidence="1" type="ORF">KJ970_15490</name>
</gene>
<protein>
    <submittedName>
        <fullName evidence="1">Uncharacterized protein</fullName>
    </submittedName>
</protein>